<keyword evidence="5 7" id="KW-1133">Transmembrane helix</keyword>
<dbReference type="AlphaFoldDB" id="A0A5C6U5M7"/>
<dbReference type="PROSITE" id="PS50850">
    <property type="entry name" value="MFS"/>
    <property type="match status" value="1"/>
</dbReference>
<feature type="transmembrane region" description="Helical" evidence="7">
    <location>
        <begin position="317"/>
        <end position="336"/>
    </location>
</feature>
<feature type="transmembrane region" description="Helical" evidence="7">
    <location>
        <begin position="411"/>
        <end position="432"/>
    </location>
</feature>
<dbReference type="InterPro" id="IPR036259">
    <property type="entry name" value="MFS_trans_sf"/>
</dbReference>
<proteinExistence type="predicted"/>
<evidence type="ECO:0000256" key="4">
    <source>
        <dbReference type="ARBA" id="ARBA00022692"/>
    </source>
</evidence>
<comment type="caution">
    <text evidence="9">The sequence shown here is derived from an EMBL/GenBank/DDBJ whole genome shotgun (WGS) entry which is preliminary data.</text>
</comment>
<feature type="transmembrane region" description="Helical" evidence="7">
    <location>
        <begin position="252"/>
        <end position="272"/>
    </location>
</feature>
<reference evidence="9 10" key="1">
    <citation type="journal article" date="2013" name="Antonie Van Leeuwenhoek">
        <title>Sphingomonas ginsenosidivorax sp. nov., with the ability to transform ginsenosides.</title>
        <authorList>
            <person name="Jin X.F."/>
            <person name="Kim J.K."/>
            <person name="Liu Q.M."/>
            <person name="Kang M.S."/>
            <person name="He D."/>
            <person name="Jin F.X."/>
            <person name="Kim S.C."/>
            <person name="Im W.T."/>
        </authorList>
    </citation>
    <scope>NUCLEOTIDE SEQUENCE [LARGE SCALE GENOMIC DNA]</scope>
    <source>
        <strain evidence="9 10">KHI67</strain>
    </source>
</reference>
<feature type="transmembrane region" description="Helical" evidence="7">
    <location>
        <begin position="98"/>
        <end position="116"/>
    </location>
</feature>
<dbReference type="Pfam" id="PF07690">
    <property type="entry name" value="MFS_1"/>
    <property type="match status" value="1"/>
</dbReference>
<sequence>MVASDKPILPDRSDAVADRREFRRVIVSGYLGCSIEFYDFFLYSAAAALVFGPVFFGDLSPLMSTVAAYATFAAGFIARPLGGIIFGHFGDRLGRKRMLIITIWMMGIASVLVGLLPTPATIGWLAPALLVFLRVVQGLAVGGEYGGALMMAVEHGDQSRRGFFASLIAIGAPTGTVLGSIAFGLVRLLPNDQFLDWGWRLPFLSSAVLLGLGLYIRNQVSESPVFLEALEREGNDNRFPLGQLLRLEWKPVILSVVISAGPLAVFIVGSTFTQTYIEKIGFDTTVALFALAIANLVNLAWFPVCAHLSDKYGRRPVLLVGFLLSLLLVGPNFMLVTTGNPYLTVLAFWLLGSFAAGPIYGSLGAFLSEQFSTQTRYTGASIGYQLGSTLGAGLTPLIVTSIYAASGGTTVVGVCAFLIGFCLISMLCVALSPETRGMSISN</sequence>
<feature type="transmembrane region" description="Helical" evidence="7">
    <location>
        <begin position="29"/>
        <end position="54"/>
    </location>
</feature>
<feature type="transmembrane region" description="Helical" evidence="7">
    <location>
        <begin position="66"/>
        <end position="86"/>
    </location>
</feature>
<keyword evidence="10" id="KW-1185">Reference proteome</keyword>
<keyword evidence="3" id="KW-1003">Cell membrane</keyword>
<dbReference type="OrthoDB" id="9783227at2"/>
<evidence type="ECO:0000259" key="8">
    <source>
        <dbReference type="PROSITE" id="PS50850"/>
    </source>
</evidence>
<evidence type="ECO:0000313" key="10">
    <source>
        <dbReference type="Proteomes" id="UP000321250"/>
    </source>
</evidence>
<evidence type="ECO:0000256" key="5">
    <source>
        <dbReference type="ARBA" id="ARBA00022989"/>
    </source>
</evidence>
<dbReference type="Proteomes" id="UP000321250">
    <property type="component" value="Unassembled WGS sequence"/>
</dbReference>
<dbReference type="InterPro" id="IPR011701">
    <property type="entry name" value="MFS"/>
</dbReference>
<keyword evidence="2" id="KW-0813">Transport</keyword>
<dbReference type="GO" id="GO:0022857">
    <property type="term" value="F:transmembrane transporter activity"/>
    <property type="evidence" value="ECO:0007669"/>
    <property type="project" value="InterPro"/>
</dbReference>
<protein>
    <submittedName>
        <fullName evidence="9">MHS family MFS transporter</fullName>
    </submittedName>
</protein>
<evidence type="ECO:0000256" key="2">
    <source>
        <dbReference type="ARBA" id="ARBA00022448"/>
    </source>
</evidence>
<feature type="transmembrane region" description="Helical" evidence="7">
    <location>
        <begin position="382"/>
        <end position="405"/>
    </location>
</feature>
<evidence type="ECO:0000313" key="9">
    <source>
        <dbReference type="EMBL" id="TXC68059.1"/>
    </source>
</evidence>
<dbReference type="PANTHER" id="PTHR43045">
    <property type="entry name" value="SHIKIMATE TRANSPORTER"/>
    <property type="match status" value="1"/>
</dbReference>
<dbReference type="SUPFAM" id="SSF103473">
    <property type="entry name" value="MFS general substrate transporter"/>
    <property type="match status" value="1"/>
</dbReference>
<evidence type="ECO:0000256" key="7">
    <source>
        <dbReference type="SAM" id="Phobius"/>
    </source>
</evidence>
<feature type="transmembrane region" description="Helical" evidence="7">
    <location>
        <begin position="163"/>
        <end position="185"/>
    </location>
</feature>
<organism evidence="9 10">
    <name type="scientific">Sphingomonas ginsenosidivorax</name>
    <dbReference type="NCBI Taxonomy" id="862135"/>
    <lineage>
        <taxon>Bacteria</taxon>
        <taxon>Pseudomonadati</taxon>
        <taxon>Pseudomonadota</taxon>
        <taxon>Alphaproteobacteria</taxon>
        <taxon>Sphingomonadales</taxon>
        <taxon>Sphingomonadaceae</taxon>
        <taxon>Sphingomonas</taxon>
    </lineage>
</organism>
<name>A0A5C6U5M7_9SPHN</name>
<keyword evidence="4 7" id="KW-0812">Transmembrane</keyword>
<evidence type="ECO:0000256" key="3">
    <source>
        <dbReference type="ARBA" id="ARBA00022475"/>
    </source>
</evidence>
<feature type="domain" description="Major facilitator superfamily (MFS) profile" evidence="8">
    <location>
        <begin position="25"/>
        <end position="437"/>
    </location>
</feature>
<accession>A0A5C6U5M7</accession>
<evidence type="ECO:0000256" key="6">
    <source>
        <dbReference type="ARBA" id="ARBA00023136"/>
    </source>
</evidence>
<dbReference type="InterPro" id="IPR020846">
    <property type="entry name" value="MFS_dom"/>
</dbReference>
<dbReference type="GO" id="GO:0005886">
    <property type="term" value="C:plasma membrane"/>
    <property type="evidence" value="ECO:0007669"/>
    <property type="project" value="UniProtKB-SubCell"/>
</dbReference>
<dbReference type="CDD" id="cd17369">
    <property type="entry name" value="MFS_ShiA_like"/>
    <property type="match status" value="1"/>
</dbReference>
<gene>
    <name evidence="9" type="ORF">FSB78_18545</name>
</gene>
<feature type="transmembrane region" description="Helical" evidence="7">
    <location>
        <begin position="342"/>
        <end position="361"/>
    </location>
</feature>
<feature type="transmembrane region" description="Helical" evidence="7">
    <location>
        <begin position="197"/>
        <end position="216"/>
    </location>
</feature>
<dbReference type="EMBL" id="VOQR01000002">
    <property type="protein sequence ID" value="TXC68059.1"/>
    <property type="molecule type" value="Genomic_DNA"/>
</dbReference>
<comment type="subcellular location">
    <subcellularLocation>
        <location evidence="1">Cell membrane</location>
        <topology evidence="1">Multi-pass membrane protein</topology>
    </subcellularLocation>
</comment>
<feature type="transmembrane region" description="Helical" evidence="7">
    <location>
        <begin position="122"/>
        <end position="142"/>
    </location>
</feature>
<dbReference type="PANTHER" id="PTHR43045:SF1">
    <property type="entry name" value="SHIKIMATE TRANSPORTER"/>
    <property type="match status" value="1"/>
</dbReference>
<evidence type="ECO:0000256" key="1">
    <source>
        <dbReference type="ARBA" id="ARBA00004651"/>
    </source>
</evidence>
<keyword evidence="6 7" id="KW-0472">Membrane</keyword>
<feature type="transmembrane region" description="Helical" evidence="7">
    <location>
        <begin position="284"/>
        <end position="305"/>
    </location>
</feature>
<dbReference type="Gene3D" id="1.20.1250.20">
    <property type="entry name" value="MFS general substrate transporter like domains"/>
    <property type="match status" value="1"/>
</dbReference>